<protein>
    <submittedName>
        <fullName evidence="1">Uncharacterized protein</fullName>
    </submittedName>
</protein>
<organism evidence="1">
    <name type="scientific">Myoviridae sp. ct9dX1</name>
    <dbReference type="NCBI Taxonomy" id="2827665"/>
    <lineage>
        <taxon>Viruses</taxon>
        <taxon>Duplodnaviria</taxon>
        <taxon>Heunggongvirae</taxon>
        <taxon>Uroviricota</taxon>
        <taxon>Caudoviricetes</taxon>
    </lineage>
</organism>
<name>A0A8S5TIP1_9CAUD</name>
<accession>A0A8S5TIP1</accession>
<reference evidence="1" key="1">
    <citation type="journal article" date="2021" name="Proc. Natl. Acad. Sci. U.S.A.">
        <title>A Catalog of Tens of Thousands of Viruses from Human Metagenomes Reveals Hidden Associations with Chronic Diseases.</title>
        <authorList>
            <person name="Tisza M.J."/>
            <person name="Buck C.B."/>
        </authorList>
    </citation>
    <scope>NUCLEOTIDE SEQUENCE</scope>
    <source>
        <strain evidence="1">Ct9dX1</strain>
    </source>
</reference>
<sequence length="29" mass="3403">MSSFFCILSVFIVYFIGPPMSIKQHIFYS</sequence>
<proteinExistence type="predicted"/>
<dbReference type="EMBL" id="BK032832">
    <property type="protein sequence ID" value="DAF63097.1"/>
    <property type="molecule type" value="Genomic_DNA"/>
</dbReference>
<evidence type="ECO:0000313" key="1">
    <source>
        <dbReference type="EMBL" id="DAF63097.1"/>
    </source>
</evidence>